<dbReference type="EMBL" id="JARKIB010000696">
    <property type="protein sequence ID" value="KAJ7694038.1"/>
    <property type="molecule type" value="Genomic_DNA"/>
</dbReference>
<feature type="compositionally biased region" description="Basic and acidic residues" evidence="1">
    <location>
        <begin position="593"/>
        <end position="602"/>
    </location>
</feature>
<keyword evidence="2" id="KW-1133">Transmembrane helix</keyword>
<dbReference type="Proteomes" id="UP001215598">
    <property type="component" value="Unassembled WGS sequence"/>
</dbReference>
<evidence type="ECO:0000313" key="4">
    <source>
        <dbReference type="Proteomes" id="UP001215598"/>
    </source>
</evidence>
<feature type="region of interest" description="Disordered" evidence="1">
    <location>
        <begin position="591"/>
        <end position="613"/>
    </location>
</feature>
<keyword evidence="2" id="KW-0812">Transmembrane</keyword>
<proteinExistence type="predicted"/>
<dbReference type="Gene3D" id="3.40.50.10810">
    <property type="entry name" value="Tandem AAA-ATPase domain"/>
    <property type="match status" value="1"/>
</dbReference>
<feature type="compositionally biased region" description="Polar residues" evidence="1">
    <location>
        <begin position="603"/>
        <end position="613"/>
    </location>
</feature>
<gene>
    <name evidence="3" type="ORF">B0H16DRAFT_1706882</name>
</gene>
<sequence length="703" mass="78631">MHYRDSKKRTSCGTSILRDLFQWSRFCAVFNVARCSTARIKLRGNIARFLALRGSNSRIARLRVSPKPRNAKAVLAGAQTVKENGIRSIHLTHGITQNQATKASQVRWTEGRILALKKLQGLDTPPPSAPPSRLWSAVPGVSVRVGRARRRQVRVVSFAREGMCTDATHPPRRILPMLTWTWTLMRTTGRTTRRRTRSRRHCGTRWGVSLLRPLLPRPPHRSSNSKTRQRQTRKSGGKGKEKVGGKGKGKGRVDDSEDEVSRRRSPKFPQPHLIAGATLHPYQLEGLQWMLGLDEQGISGILIWLDCCGREEAREEVSVLGFARRSSRTLAPFGVLARTLRAFRTLRTFLRVLLFRVLGARPRTLRTCARPRTFRVLCARPRTFLSRTLRTFASFASFGTFAHLRTSHLLTTSDLCGQRRRRRFSKNTLVLLLTLALTLEAEPFSFLVGGVGVGMRMVWTPYTPSCFSFHSFILVPLAWAWCGVMPFGGCAAVPAGWHAWAGACVGARYGVVGVYAHIRPCWLALARLGGGDGARVWITRPTEWQAIGRARLPWRGVMRVFRIVPWCGAYATELMLVLGLAAGVGPSDDDFGTADRARRSTHESNTPRSSLSSGGCDRFCLFIRDSRLPFGDAAFHELRRHLHDRVQGLPHVFPVAARLPPPGQCDLRLEHGCDADQRGWTWARVCEGQHCGGWVKGGEFQAE</sequence>
<comment type="caution">
    <text evidence="3">The sequence shown here is derived from an EMBL/GenBank/DDBJ whole genome shotgun (WGS) entry which is preliminary data.</text>
</comment>
<keyword evidence="2" id="KW-0472">Membrane</keyword>
<feature type="transmembrane region" description="Helical" evidence="2">
    <location>
        <begin position="429"/>
        <end position="455"/>
    </location>
</feature>
<feature type="transmembrane region" description="Helical" evidence="2">
    <location>
        <begin position="467"/>
        <end position="488"/>
    </location>
</feature>
<reference evidence="3" key="1">
    <citation type="submission" date="2023-03" db="EMBL/GenBank/DDBJ databases">
        <title>Massive genome expansion in bonnet fungi (Mycena s.s.) driven by repeated elements and novel gene families across ecological guilds.</title>
        <authorList>
            <consortium name="Lawrence Berkeley National Laboratory"/>
            <person name="Harder C.B."/>
            <person name="Miyauchi S."/>
            <person name="Viragh M."/>
            <person name="Kuo A."/>
            <person name="Thoen E."/>
            <person name="Andreopoulos B."/>
            <person name="Lu D."/>
            <person name="Skrede I."/>
            <person name="Drula E."/>
            <person name="Henrissat B."/>
            <person name="Morin E."/>
            <person name="Kohler A."/>
            <person name="Barry K."/>
            <person name="LaButti K."/>
            <person name="Morin E."/>
            <person name="Salamov A."/>
            <person name="Lipzen A."/>
            <person name="Mereny Z."/>
            <person name="Hegedus B."/>
            <person name="Baldrian P."/>
            <person name="Stursova M."/>
            <person name="Weitz H."/>
            <person name="Taylor A."/>
            <person name="Grigoriev I.V."/>
            <person name="Nagy L.G."/>
            <person name="Martin F."/>
            <person name="Kauserud H."/>
        </authorList>
    </citation>
    <scope>NUCLEOTIDE SEQUENCE</scope>
    <source>
        <strain evidence="3">CBHHK182m</strain>
    </source>
</reference>
<protein>
    <submittedName>
        <fullName evidence="3">Uncharacterized protein</fullName>
    </submittedName>
</protein>
<feature type="compositionally biased region" description="Basic and acidic residues" evidence="1">
    <location>
        <begin position="251"/>
        <end position="262"/>
    </location>
</feature>
<dbReference type="InterPro" id="IPR038718">
    <property type="entry name" value="SNF2-like_sf"/>
</dbReference>
<accession>A0AAD7DLE1</accession>
<evidence type="ECO:0000256" key="1">
    <source>
        <dbReference type="SAM" id="MobiDB-lite"/>
    </source>
</evidence>
<dbReference type="AlphaFoldDB" id="A0AAD7DLE1"/>
<name>A0AAD7DLE1_9AGAR</name>
<keyword evidence="4" id="KW-1185">Reference proteome</keyword>
<feature type="compositionally biased region" description="Basic residues" evidence="1">
    <location>
        <begin position="227"/>
        <end position="237"/>
    </location>
</feature>
<evidence type="ECO:0000313" key="3">
    <source>
        <dbReference type="EMBL" id="KAJ7694038.1"/>
    </source>
</evidence>
<evidence type="ECO:0000256" key="2">
    <source>
        <dbReference type="SAM" id="Phobius"/>
    </source>
</evidence>
<feature type="region of interest" description="Disordered" evidence="1">
    <location>
        <begin position="208"/>
        <end position="272"/>
    </location>
</feature>
<organism evidence="3 4">
    <name type="scientific">Mycena metata</name>
    <dbReference type="NCBI Taxonomy" id="1033252"/>
    <lineage>
        <taxon>Eukaryota</taxon>
        <taxon>Fungi</taxon>
        <taxon>Dikarya</taxon>
        <taxon>Basidiomycota</taxon>
        <taxon>Agaricomycotina</taxon>
        <taxon>Agaricomycetes</taxon>
        <taxon>Agaricomycetidae</taxon>
        <taxon>Agaricales</taxon>
        <taxon>Marasmiineae</taxon>
        <taxon>Mycenaceae</taxon>
        <taxon>Mycena</taxon>
    </lineage>
</organism>